<dbReference type="PROSITE" id="PS50076">
    <property type="entry name" value="DNAJ_2"/>
    <property type="match status" value="1"/>
</dbReference>
<dbReference type="PANTHER" id="PTHR24078">
    <property type="entry name" value="DNAJ HOMOLOG SUBFAMILY C MEMBER"/>
    <property type="match status" value="1"/>
</dbReference>
<evidence type="ECO:0000256" key="1">
    <source>
        <dbReference type="ARBA" id="ARBA00022723"/>
    </source>
</evidence>
<accession>A0A6C0BB15</accession>
<dbReference type="PANTHER" id="PTHR24078:SF553">
    <property type="entry name" value="DNAJ HOMOLOG SUBFAMILY B MEMBER 5"/>
    <property type="match status" value="1"/>
</dbReference>
<name>A0A6C0BB15_9ZZZZ</name>
<dbReference type="GO" id="GO:0051082">
    <property type="term" value="F:unfolded protein binding"/>
    <property type="evidence" value="ECO:0007669"/>
    <property type="project" value="InterPro"/>
</dbReference>
<dbReference type="CDD" id="cd10747">
    <property type="entry name" value="DnaJ_C"/>
    <property type="match status" value="1"/>
</dbReference>
<dbReference type="AlphaFoldDB" id="A0A6C0BB15"/>
<evidence type="ECO:0000256" key="3">
    <source>
        <dbReference type="ARBA" id="ARBA00022771"/>
    </source>
</evidence>
<evidence type="ECO:0000256" key="2">
    <source>
        <dbReference type="ARBA" id="ARBA00022737"/>
    </source>
</evidence>
<protein>
    <recommendedName>
        <fullName evidence="6">J domain-containing protein</fullName>
    </recommendedName>
</protein>
<dbReference type="InterPro" id="IPR002939">
    <property type="entry name" value="DnaJ_C"/>
</dbReference>
<keyword evidence="4" id="KW-0862">Zinc</keyword>
<dbReference type="GO" id="GO:0051087">
    <property type="term" value="F:protein-folding chaperone binding"/>
    <property type="evidence" value="ECO:0007669"/>
    <property type="project" value="TreeGrafter"/>
</dbReference>
<proteinExistence type="predicted"/>
<dbReference type="PROSITE" id="PS00636">
    <property type="entry name" value="DNAJ_1"/>
    <property type="match status" value="1"/>
</dbReference>
<keyword evidence="2" id="KW-0677">Repeat</keyword>
<evidence type="ECO:0000259" key="6">
    <source>
        <dbReference type="PROSITE" id="PS50076"/>
    </source>
</evidence>
<dbReference type="Gene3D" id="2.60.260.20">
    <property type="entry name" value="Urease metallochaperone UreE, N-terminal domain"/>
    <property type="match status" value="2"/>
</dbReference>
<organism evidence="7">
    <name type="scientific">viral metagenome</name>
    <dbReference type="NCBI Taxonomy" id="1070528"/>
    <lineage>
        <taxon>unclassified sequences</taxon>
        <taxon>metagenomes</taxon>
        <taxon>organismal metagenomes</taxon>
    </lineage>
</organism>
<dbReference type="Gene3D" id="1.10.287.110">
    <property type="entry name" value="DnaJ domain"/>
    <property type="match status" value="1"/>
</dbReference>
<dbReference type="InterPro" id="IPR018253">
    <property type="entry name" value="DnaJ_domain_CS"/>
</dbReference>
<dbReference type="SMART" id="SM00271">
    <property type="entry name" value="DnaJ"/>
    <property type="match status" value="1"/>
</dbReference>
<reference evidence="7" key="1">
    <citation type="journal article" date="2020" name="Nature">
        <title>Giant virus diversity and host interactions through global metagenomics.</title>
        <authorList>
            <person name="Schulz F."/>
            <person name="Roux S."/>
            <person name="Paez-Espino D."/>
            <person name="Jungbluth S."/>
            <person name="Walsh D.A."/>
            <person name="Denef V.J."/>
            <person name="McMahon K.D."/>
            <person name="Konstantinidis K.T."/>
            <person name="Eloe-Fadrosh E.A."/>
            <person name="Kyrpides N.C."/>
            <person name="Woyke T."/>
        </authorList>
    </citation>
    <scope>NUCLEOTIDE SEQUENCE</scope>
    <source>
        <strain evidence="7">GVMAG-M-3300010158-59</strain>
    </source>
</reference>
<dbReference type="EMBL" id="MN739102">
    <property type="protein sequence ID" value="QHS88643.1"/>
    <property type="molecule type" value="Genomic_DNA"/>
</dbReference>
<dbReference type="FunFam" id="2.60.260.20:FF:000003">
    <property type="entry name" value="DnaJ subfamily A member 2"/>
    <property type="match status" value="1"/>
</dbReference>
<dbReference type="CDD" id="cd06257">
    <property type="entry name" value="DnaJ"/>
    <property type="match status" value="1"/>
</dbReference>
<dbReference type="SUPFAM" id="SSF46565">
    <property type="entry name" value="Chaperone J-domain"/>
    <property type="match status" value="1"/>
</dbReference>
<dbReference type="Pfam" id="PF01556">
    <property type="entry name" value="DnaJ_C"/>
    <property type="match status" value="1"/>
</dbReference>
<dbReference type="InterPro" id="IPR036869">
    <property type="entry name" value="J_dom_sf"/>
</dbReference>
<dbReference type="GO" id="GO:0005829">
    <property type="term" value="C:cytosol"/>
    <property type="evidence" value="ECO:0007669"/>
    <property type="project" value="TreeGrafter"/>
</dbReference>
<evidence type="ECO:0000313" key="7">
    <source>
        <dbReference type="EMBL" id="QHS88643.1"/>
    </source>
</evidence>
<evidence type="ECO:0000256" key="5">
    <source>
        <dbReference type="ARBA" id="ARBA00023186"/>
    </source>
</evidence>
<keyword evidence="3" id="KW-0863">Zinc-finger</keyword>
<evidence type="ECO:0000256" key="4">
    <source>
        <dbReference type="ARBA" id="ARBA00022833"/>
    </source>
</evidence>
<dbReference type="InterPro" id="IPR051339">
    <property type="entry name" value="DnaJ_subfamily_B"/>
</dbReference>
<dbReference type="Pfam" id="PF00226">
    <property type="entry name" value="DnaJ"/>
    <property type="match status" value="1"/>
</dbReference>
<dbReference type="PRINTS" id="PR00625">
    <property type="entry name" value="JDOMAIN"/>
</dbReference>
<dbReference type="SUPFAM" id="SSF49493">
    <property type="entry name" value="HSP40/DnaJ peptide-binding domain"/>
    <property type="match status" value="2"/>
</dbReference>
<dbReference type="InterPro" id="IPR008971">
    <property type="entry name" value="HSP40/DnaJ_pept-bd"/>
</dbReference>
<keyword evidence="5" id="KW-0143">Chaperone</keyword>
<keyword evidence="1" id="KW-0479">Metal-binding</keyword>
<dbReference type="InterPro" id="IPR001623">
    <property type="entry name" value="DnaJ_domain"/>
</dbReference>
<feature type="domain" description="J" evidence="6">
    <location>
        <begin position="4"/>
        <end position="69"/>
    </location>
</feature>
<sequence length="316" mass="36166">MPKNFYEKLEVPETASSDEIKKAYRRLSLKYHPDKNRDKPETVEMFQKISEAYEVLGDASKKQEYDMSRKNPFQRMQMHGQDFENINIDELFSNLFFGGQQNPFFGQGMHNDMGMNSFGGGVPNIRIFRNGMPVNMGPEKPAPIIKTVLINMSQVLNGAKIPVEVERWIMENNNKIFETVTLYVDIFKGIDQNEVILLQNEGNAAHPTCKGDVKIFVKIENNSSFIRNGLDLILEHTISLKEALCGFMYELKHLNGRVYTINNKSGNIITPEYKKVIPNMGLTRENHVGNLILHFHVNFPTALTPEQIIKLSEILI</sequence>
<dbReference type="GO" id="GO:0008270">
    <property type="term" value="F:zinc ion binding"/>
    <property type="evidence" value="ECO:0007669"/>
    <property type="project" value="UniProtKB-KW"/>
</dbReference>
<dbReference type="GO" id="GO:0006457">
    <property type="term" value="P:protein folding"/>
    <property type="evidence" value="ECO:0007669"/>
    <property type="project" value="InterPro"/>
</dbReference>